<evidence type="ECO:0000313" key="3">
    <source>
        <dbReference type="Proteomes" id="UP000657075"/>
    </source>
</evidence>
<gene>
    <name evidence="2" type="ORF">GCM10007112_24070</name>
    <name evidence="1" type="ORF">Vsou_13500</name>
</gene>
<organism evidence="2 3">
    <name type="scientific">Vulcanisaeta souniana JCM 11219</name>
    <dbReference type="NCBI Taxonomy" id="1293586"/>
    <lineage>
        <taxon>Archaea</taxon>
        <taxon>Thermoproteota</taxon>
        <taxon>Thermoprotei</taxon>
        <taxon>Thermoproteales</taxon>
        <taxon>Thermoproteaceae</taxon>
        <taxon>Vulcanisaeta</taxon>
    </lineage>
</organism>
<dbReference type="Proteomes" id="UP000657075">
    <property type="component" value="Unassembled WGS sequence"/>
</dbReference>
<dbReference type="Proteomes" id="UP001060771">
    <property type="component" value="Chromosome"/>
</dbReference>
<dbReference type="EMBL" id="BMNM01000014">
    <property type="protein sequence ID" value="GGI86272.1"/>
    <property type="molecule type" value="Genomic_DNA"/>
</dbReference>
<evidence type="ECO:0000313" key="4">
    <source>
        <dbReference type="Proteomes" id="UP001060771"/>
    </source>
</evidence>
<dbReference type="GeneID" id="76206900"/>
<accession>A0A830EMU5</accession>
<proteinExistence type="predicted"/>
<keyword evidence="4" id="KW-1185">Reference proteome</keyword>
<dbReference type="OrthoDB" id="377200at2157"/>
<dbReference type="RefSeq" id="WP_188604144.1">
    <property type="nucleotide sequence ID" value="NZ_AP026830.1"/>
</dbReference>
<dbReference type="EMBL" id="AP026830">
    <property type="protein sequence ID" value="BDR92257.1"/>
    <property type="molecule type" value="Genomic_DNA"/>
</dbReference>
<protein>
    <submittedName>
        <fullName evidence="2">Uncharacterized protein</fullName>
    </submittedName>
</protein>
<dbReference type="AlphaFoldDB" id="A0A830EMU5"/>
<evidence type="ECO:0000313" key="2">
    <source>
        <dbReference type="EMBL" id="GGI86272.1"/>
    </source>
</evidence>
<reference evidence="4" key="3">
    <citation type="submission" date="2022-09" db="EMBL/GenBank/DDBJ databases">
        <title>Complete genome sequence of Vulcanisaeta souniana.</title>
        <authorList>
            <person name="Kato S."/>
            <person name="Itoh T."/>
            <person name="Ohkuma M."/>
        </authorList>
    </citation>
    <scope>NUCLEOTIDE SEQUENCE [LARGE SCALE GENOMIC DNA]</scope>
    <source>
        <strain evidence="4">JCM 11219</strain>
    </source>
</reference>
<reference evidence="2" key="2">
    <citation type="submission" date="2020-09" db="EMBL/GenBank/DDBJ databases">
        <authorList>
            <person name="Sun Q."/>
            <person name="Ohkuma M."/>
        </authorList>
    </citation>
    <scope>NUCLEOTIDE SEQUENCE</scope>
    <source>
        <strain evidence="2">JCM 11219</strain>
    </source>
</reference>
<reference evidence="2" key="1">
    <citation type="journal article" date="2014" name="Int. J. Syst. Evol. Microbiol.">
        <title>Complete genome sequence of Corynebacterium casei LMG S-19264T (=DSM 44701T), isolated from a smear-ripened cheese.</title>
        <authorList>
            <consortium name="US DOE Joint Genome Institute (JGI-PGF)"/>
            <person name="Walter F."/>
            <person name="Albersmeier A."/>
            <person name="Kalinowski J."/>
            <person name="Ruckert C."/>
        </authorList>
    </citation>
    <scope>NUCLEOTIDE SEQUENCE</scope>
    <source>
        <strain evidence="2">JCM 11219</strain>
    </source>
</reference>
<sequence length="188" mass="20513">MSRIRITGASRSNSSTISLQSFPNSHAIPVLITGPILISIPRMRVLIGLNAYLKPSDEGFLPYWCIVLARYKSVEALVSEPVTGIAWLILRPSLDPESIARVVGASGVEEVMEVVLVVAGNEVVLVLVPREPRRLLRLYKPGSARLGGLECVGSSQSLYRAWVWVLDGLVSSLGVEGLLQYVLARFFV</sequence>
<reference evidence="1" key="4">
    <citation type="journal article" date="2023" name="Microbiol. Resour. Announc.">
        <title>Complete Genome Sequence of Vulcanisaeta souniana Strain IC-059, a Hyperthermophilic Archaeon Isolated from Hot Spring Water in Japan.</title>
        <authorList>
            <person name="Kato S."/>
            <person name="Itoh T."/>
            <person name="Wu L."/>
            <person name="Ma J."/>
            <person name="Ohkuma M."/>
        </authorList>
    </citation>
    <scope>NUCLEOTIDE SEQUENCE</scope>
    <source>
        <strain evidence="1">JCM 11219</strain>
    </source>
</reference>
<name>A0A830EMU5_9CREN</name>
<evidence type="ECO:0000313" key="1">
    <source>
        <dbReference type="EMBL" id="BDR92257.1"/>
    </source>
</evidence>